<dbReference type="RefSeq" id="WP_086887941.1">
    <property type="nucleotide sequence ID" value="NZ_CP019893.1"/>
</dbReference>
<dbReference type="InterPro" id="IPR029045">
    <property type="entry name" value="ClpP/crotonase-like_dom_sf"/>
</dbReference>
<keyword evidence="2" id="KW-1185">Reference proteome</keyword>
<reference evidence="2" key="1">
    <citation type="submission" date="2017-02" db="EMBL/GenBank/DDBJ databases">
        <title>Natronthermophilus aegyptiacus gen. nov.,sp. nov., an aerobic, extremely halophilic alkalithermophilic archaeon isolated from the athalassohaline Wadi An Natrun, Egypt.</title>
        <authorList>
            <person name="Zhao B."/>
        </authorList>
    </citation>
    <scope>NUCLEOTIDE SEQUENCE [LARGE SCALE GENOMIC DNA]</scope>
    <source>
        <strain evidence="2">JW/NM-HA 15</strain>
    </source>
</reference>
<protein>
    <submittedName>
        <fullName evidence="1">Enoyl-CoA hydratase</fullName>
    </submittedName>
</protein>
<accession>A0A2Z2HTW6</accession>
<dbReference type="KEGG" id="naj:B1756_07290"/>
<dbReference type="Pfam" id="PF00378">
    <property type="entry name" value="ECH_1"/>
    <property type="match status" value="1"/>
</dbReference>
<dbReference type="PANTHER" id="PTHR43459:SF1">
    <property type="entry name" value="EG:BACN32G11.4 PROTEIN"/>
    <property type="match status" value="1"/>
</dbReference>
<dbReference type="CDD" id="cd06558">
    <property type="entry name" value="crotonase-like"/>
    <property type="match status" value="1"/>
</dbReference>
<dbReference type="Gene3D" id="3.90.226.10">
    <property type="entry name" value="2-enoyl-CoA Hydratase, Chain A, domain 1"/>
    <property type="match status" value="1"/>
</dbReference>
<dbReference type="EMBL" id="CP019893">
    <property type="protein sequence ID" value="ARS89565.1"/>
    <property type="molecule type" value="Genomic_DNA"/>
</dbReference>
<dbReference type="InterPro" id="IPR001753">
    <property type="entry name" value="Enoyl-CoA_hydra/iso"/>
</dbReference>
<dbReference type="AlphaFoldDB" id="A0A2Z2HTW6"/>
<proteinExistence type="predicted"/>
<evidence type="ECO:0000313" key="2">
    <source>
        <dbReference type="Proteomes" id="UP000250088"/>
    </source>
</evidence>
<organism evidence="1 2">
    <name type="scientific">Natrarchaeobaculum aegyptiacum</name>
    <dbReference type="NCBI Taxonomy" id="745377"/>
    <lineage>
        <taxon>Archaea</taxon>
        <taxon>Methanobacteriati</taxon>
        <taxon>Methanobacteriota</taxon>
        <taxon>Stenosarchaea group</taxon>
        <taxon>Halobacteria</taxon>
        <taxon>Halobacteriales</taxon>
        <taxon>Natrialbaceae</taxon>
        <taxon>Natrarchaeobaculum</taxon>
    </lineage>
</organism>
<name>A0A2Z2HTW6_9EURY</name>
<evidence type="ECO:0000313" key="1">
    <source>
        <dbReference type="EMBL" id="ARS89565.1"/>
    </source>
</evidence>
<sequence>MDVTDEDGVRTITFDRPESMNAVTEDVARELAAAILEVGPDEYHAIVITGEGDAFSAGGDLEAMAAREETPKESYDRLCETLGEVVEAALLTEVPIVAKVNGDAVGAGLSITAISDFAYAVDSASFSCAFVRVGLVPDTGGTFLLPQLIGLRETKRLALTAEFVDAEEAADLGLINEAVPEEDLEERVDDLLETLAKRPSATVGLAKRTIHQNLGRQWQEALDHELLAQTLAYGSPEHEDGVNRFLEGSD</sequence>
<dbReference type="OrthoDB" id="27846at2157"/>
<dbReference type="Proteomes" id="UP000250088">
    <property type="component" value="Chromosome"/>
</dbReference>
<dbReference type="GeneID" id="32893872"/>
<dbReference type="PANTHER" id="PTHR43459">
    <property type="entry name" value="ENOYL-COA HYDRATASE"/>
    <property type="match status" value="1"/>
</dbReference>
<dbReference type="SUPFAM" id="SSF52096">
    <property type="entry name" value="ClpP/crotonase"/>
    <property type="match status" value="1"/>
</dbReference>
<gene>
    <name evidence="1" type="ORF">B1756_07290</name>
</gene>